<evidence type="ECO:0008006" key="3">
    <source>
        <dbReference type="Google" id="ProtNLM"/>
    </source>
</evidence>
<sequence length="122" mass="13470">MGQYAINAAAGTYAQLQQFGLVGGVSNTKIGITVQIGYNNNQNQIFTPENTETVVDFALQNSYISFLSYWELARDHPILPDFPQNGPDCFAYSNGILENSCVSQGNLEFLHRMNRFNSPAGL</sequence>
<reference evidence="1" key="1">
    <citation type="submission" date="2020-05" db="EMBL/GenBank/DDBJ databases">
        <title>Phylogenomic resolution of chytrid fungi.</title>
        <authorList>
            <person name="Stajich J.E."/>
            <person name="Amses K."/>
            <person name="Simmons R."/>
            <person name="Seto K."/>
            <person name="Myers J."/>
            <person name="Bonds A."/>
            <person name="Quandt C.A."/>
            <person name="Barry K."/>
            <person name="Liu P."/>
            <person name="Grigoriev I."/>
            <person name="Longcore J.E."/>
            <person name="James T.Y."/>
        </authorList>
    </citation>
    <scope>NUCLEOTIDE SEQUENCE</scope>
    <source>
        <strain evidence="1">PLAUS21</strain>
    </source>
</reference>
<organism evidence="1 2">
    <name type="scientific">Boothiomyces macroporosus</name>
    <dbReference type="NCBI Taxonomy" id="261099"/>
    <lineage>
        <taxon>Eukaryota</taxon>
        <taxon>Fungi</taxon>
        <taxon>Fungi incertae sedis</taxon>
        <taxon>Chytridiomycota</taxon>
        <taxon>Chytridiomycota incertae sedis</taxon>
        <taxon>Chytridiomycetes</taxon>
        <taxon>Rhizophydiales</taxon>
        <taxon>Terramycetaceae</taxon>
        <taxon>Boothiomyces</taxon>
    </lineage>
</organism>
<dbReference type="AlphaFoldDB" id="A0AAD5Y4J1"/>
<dbReference type="EMBL" id="JADGKB010000229">
    <property type="protein sequence ID" value="KAJ3250716.1"/>
    <property type="molecule type" value="Genomic_DNA"/>
</dbReference>
<evidence type="ECO:0000313" key="2">
    <source>
        <dbReference type="Proteomes" id="UP001210925"/>
    </source>
</evidence>
<evidence type="ECO:0000313" key="1">
    <source>
        <dbReference type="EMBL" id="KAJ3250716.1"/>
    </source>
</evidence>
<protein>
    <recommendedName>
        <fullName evidence="3">Chitinase</fullName>
    </recommendedName>
</protein>
<gene>
    <name evidence="1" type="ORF">HK103_003198</name>
</gene>
<feature type="non-terminal residue" evidence="1">
    <location>
        <position position="122"/>
    </location>
</feature>
<accession>A0AAD5Y4J1</accession>
<dbReference type="Gene3D" id="3.20.20.80">
    <property type="entry name" value="Glycosidases"/>
    <property type="match status" value="1"/>
</dbReference>
<proteinExistence type="predicted"/>
<name>A0AAD5Y4J1_9FUNG</name>
<dbReference type="Proteomes" id="UP001210925">
    <property type="component" value="Unassembled WGS sequence"/>
</dbReference>
<comment type="caution">
    <text evidence="1">The sequence shown here is derived from an EMBL/GenBank/DDBJ whole genome shotgun (WGS) entry which is preliminary data.</text>
</comment>
<keyword evidence="2" id="KW-1185">Reference proteome</keyword>